<keyword evidence="5" id="KW-0521">NADP</keyword>
<dbReference type="Pfam" id="PF00743">
    <property type="entry name" value="FMO-like"/>
    <property type="match status" value="2"/>
</dbReference>
<comment type="cofactor">
    <cofactor evidence="1 8">
        <name>FAD</name>
        <dbReference type="ChEBI" id="CHEBI:57692"/>
    </cofactor>
</comment>
<evidence type="ECO:0000256" key="1">
    <source>
        <dbReference type="ARBA" id="ARBA00001974"/>
    </source>
</evidence>
<dbReference type="PIRSF" id="PIRSF000332">
    <property type="entry name" value="FMO"/>
    <property type="match status" value="1"/>
</dbReference>
<evidence type="ECO:0000256" key="4">
    <source>
        <dbReference type="ARBA" id="ARBA00022827"/>
    </source>
</evidence>
<evidence type="ECO:0000256" key="5">
    <source>
        <dbReference type="ARBA" id="ARBA00022857"/>
    </source>
</evidence>
<dbReference type="FunFam" id="3.50.50.60:FF:000138">
    <property type="entry name" value="Flavin-containing monooxygenase"/>
    <property type="match status" value="1"/>
</dbReference>
<dbReference type="InterPro" id="IPR020946">
    <property type="entry name" value="Flavin_mOase-like"/>
</dbReference>
<dbReference type="EMBL" id="GBGD01001596">
    <property type="protein sequence ID" value="JAC87293.1"/>
    <property type="molecule type" value="mRNA"/>
</dbReference>
<dbReference type="EC" id="1.-.-.-" evidence="8"/>
<evidence type="ECO:0000256" key="2">
    <source>
        <dbReference type="ARBA" id="ARBA00009183"/>
    </source>
</evidence>
<dbReference type="GO" id="GO:0050660">
    <property type="term" value="F:flavin adenine dinucleotide binding"/>
    <property type="evidence" value="ECO:0007669"/>
    <property type="project" value="InterPro"/>
</dbReference>
<proteinExistence type="evidence at transcript level"/>
<dbReference type="InterPro" id="IPR000960">
    <property type="entry name" value="Flavin_mOase"/>
</dbReference>
<dbReference type="InterPro" id="IPR050346">
    <property type="entry name" value="FMO-like"/>
</dbReference>
<evidence type="ECO:0000256" key="6">
    <source>
        <dbReference type="ARBA" id="ARBA00023002"/>
    </source>
</evidence>
<name>A0A069DT73_9HEMI</name>
<dbReference type="PRINTS" id="PR00370">
    <property type="entry name" value="FMOXYGENASE"/>
</dbReference>
<keyword evidence="7 8" id="KW-0503">Monooxygenase</keyword>
<dbReference type="PANTHER" id="PTHR23023">
    <property type="entry name" value="DIMETHYLANILINE MONOOXYGENASE"/>
    <property type="match status" value="1"/>
</dbReference>
<dbReference type="GO" id="GO:0050661">
    <property type="term" value="F:NADP binding"/>
    <property type="evidence" value="ECO:0007669"/>
    <property type="project" value="InterPro"/>
</dbReference>
<evidence type="ECO:0000313" key="9">
    <source>
        <dbReference type="EMBL" id="JAC87293.1"/>
    </source>
</evidence>
<evidence type="ECO:0000256" key="8">
    <source>
        <dbReference type="RuleBase" id="RU361177"/>
    </source>
</evidence>
<evidence type="ECO:0000256" key="7">
    <source>
        <dbReference type="ARBA" id="ARBA00023033"/>
    </source>
</evidence>
<dbReference type="SUPFAM" id="SSF51905">
    <property type="entry name" value="FAD/NAD(P)-binding domain"/>
    <property type="match status" value="2"/>
</dbReference>
<evidence type="ECO:0000256" key="3">
    <source>
        <dbReference type="ARBA" id="ARBA00022630"/>
    </source>
</evidence>
<sequence length="419" mass="48296">MRVAIIGSGPSGLISAKHCWTTLKNLQVLHIYEKLACLGGAWCDDKEHTILYDNLRTNLPTELMEFEGLSYENNNLRSSFVEASVVTRYLIKFADVFELKQYIKFETQVIKVSRIKEEWELIACHIPTNQITKVKYDVIFVCNGHYEVPQIPHFNGLENFKRKKSENRVIHSIKYRRPEMYQGLQVLIIGGGPSAVDISIDISSAAKYVYLSHHTDDLKDTKMPANIIHKPDIDCFSDDGVTFIDGTYSQIDRVILGTGYKYSLNFLDDTCGLWIEDHMYVTPLYKQFISIPNPTMVIIGLPTRTFIFPLLETQVKCMIQILNGNATLPSADEMHKERQLNEQNFELKGIPKKKYHNIAGLVRQYMSELFALGNMEPLKEVIFNMLEKNISIRKKNLVGYRNYKFTIVDSENYEIMHIN</sequence>
<dbReference type="AlphaFoldDB" id="A0A069DT73"/>
<keyword evidence="4 8" id="KW-0274">FAD</keyword>
<accession>A0A069DT73</accession>
<comment type="similarity">
    <text evidence="2 8">Belongs to the FMO family.</text>
</comment>
<keyword evidence="6 8" id="KW-0560">Oxidoreductase</keyword>
<organism evidence="9">
    <name type="scientific">Panstrongylus megistus</name>
    <dbReference type="NCBI Taxonomy" id="65343"/>
    <lineage>
        <taxon>Eukaryota</taxon>
        <taxon>Metazoa</taxon>
        <taxon>Ecdysozoa</taxon>
        <taxon>Arthropoda</taxon>
        <taxon>Hexapoda</taxon>
        <taxon>Insecta</taxon>
        <taxon>Pterygota</taxon>
        <taxon>Neoptera</taxon>
        <taxon>Paraneoptera</taxon>
        <taxon>Hemiptera</taxon>
        <taxon>Heteroptera</taxon>
        <taxon>Panheteroptera</taxon>
        <taxon>Cimicomorpha</taxon>
        <taxon>Reduviidae</taxon>
        <taxon>Triatominae</taxon>
        <taxon>Panstrongylus</taxon>
    </lineage>
</organism>
<reference evidence="9" key="1">
    <citation type="journal article" date="2015" name="J. Med. Entomol.">
        <title>A Deep Insight Into the Sialotranscriptome of the Chagas Disease Vector, Panstrongylus megistus (Hemiptera: Heteroptera).</title>
        <authorList>
            <person name="Ribeiro J.M."/>
            <person name="Schwarz A."/>
            <person name="Francischetti I.M."/>
        </authorList>
    </citation>
    <scope>NUCLEOTIDE SEQUENCE</scope>
    <source>
        <tissue evidence="9">Salivary glands</tissue>
    </source>
</reference>
<dbReference type="InterPro" id="IPR036188">
    <property type="entry name" value="FAD/NAD-bd_sf"/>
</dbReference>
<protein>
    <recommendedName>
        <fullName evidence="8">Flavin-containing monooxygenase</fullName>
        <ecNumber evidence="8">1.-.-.-</ecNumber>
    </recommendedName>
</protein>
<dbReference type="Gene3D" id="3.50.50.60">
    <property type="entry name" value="FAD/NAD(P)-binding domain"/>
    <property type="match status" value="2"/>
</dbReference>
<keyword evidence="3 8" id="KW-0285">Flavoprotein</keyword>
<dbReference type="GO" id="GO:0004499">
    <property type="term" value="F:N,N-dimethylaniline monooxygenase activity"/>
    <property type="evidence" value="ECO:0007669"/>
    <property type="project" value="InterPro"/>
</dbReference>